<dbReference type="AlphaFoldDB" id="M0ZI33"/>
<dbReference type="InParanoid" id="M0ZI33"/>
<name>M0ZI33_SOLTU</name>
<dbReference type="STRING" id="4113.M0ZI33"/>
<sequence length="111" mass="12611">MSDSPPAPPRSAFVVFMANFKKKTTSSPKKHKTPNVETSSKTLFVNQYSVLKPIKDTHLVNESKSEEVVVKKRNQDSILKPIEDTHLVNESRSEECVVKKWKMINPDESIV</sequence>
<dbReference type="EnsemblPlants" id="PGSC0003DMT400001212">
    <property type="protein sequence ID" value="PGSC0003DMT400001212"/>
    <property type="gene ID" value="PGSC0003DMG400000455"/>
</dbReference>
<accession>M0ZI33</accession>
<evidence type="ECO:0000313" key="2">
    <source>
        <dbReference type="Proteomes" id="UP000011115"/>
    </source>
</evidence>
<protein>
    <submittedName>
        <fullName evidence="1">Uncharacterized protein</fullName>
    </submittedName>
</protein>
<dbReference type="HOGENOM" id="CLU_1889440_0_0_1"/>
<keyword evidence="2" id="KW-1185">Reference proteome</keyword>
<dbReference type="OrthoDB" id="10409705at2759"/>
<evidence type="ECO:0000313" key="1">
    <source>
        <dbReference type="EnsemblPlants" id="PGSC0003DMT400001212"/>
    </source>
</evidence>
<dbReference type="PaxDb" id="4113-PGSC0003DMT400001212"/>
<proteinExistence type="predicted"/>
<reference evidence="2" key="1">
    <citation type="journal article" date="2011" name="Nature">
        <title>Genome sequence and analysis of the tuber crop potato.</title>
        <authorList>
            <consortium name="The Potato Genome Sequencing Consortium"/>
        </authorList>
    </citation>
    <scope>NUCLEOTIDE SEQUENCE [LARGE SCALE GENOMIC DNA]</scope>
    <source>
        <strain evidence="2">cv. DM1-3 516 R44</strain>
    </source>
</reference>
<dbReference type="Proteomes" id="UP000011115">
    <property type="component" value="Unassembled WGS sequence"/>
</dbReference>
<organism evidence="1 2">
    <name type="scientific">Solanum tuberosum</name>
    <name type="common">Potato</name>
    <dbReference type="NCBI Taxonomy" id="4113"/>
    <lineage>
        <taxon>Eukaryota</taxon>
        <taxon>Viridiplantae</taxon>
        <taxon>Streptophyta</taxon>
        <taxon>Embryophyta</taxon>
        <taxon>Tracheophyta</taxon>
        <taxon>Spermatophyta</taxon>
        <taxon>Magnoliopsida</taxon>
        <taxon>eudicotyledons</taxon>
        <taxon>Gunneridae</taxon>
        <taxon>Pentapetalae</taxon>
        <taxon>asterids</taxon>
        <taxon>lamiids</taxon>
        <taxon>Solanales</taxon>
        <taxon>Solanaceae</taxon>
        <taxon>Solanoideae</taxon>
        <taxon>Solaneae</taxon>
        <taxon>Solanum</taxon>
    </lineage>
</organism>
<dbReference type="Gramene" id="PGSC0003DMT400001212">
    <property type="protein sequence ID" value="PGSC0003DMT400001212"/>
    <property type="gene ID" value="PGSC0003DMG400000455"/>
</dbReference>
<reference evidence="1" key="2">
    <citation type="submission" date="2015-06" db="UniProtKB">
        <authorList>
            <consortium name="EnsemblPlants"/>
        </authorList>
    </citation>
    <scope>IDENTIFICATION</scope>
    <source>
        <strain evidence="1">DM1-3 516 R44</strain>
    </source>
</reference>